<accession>A0A0C9UJP9</accession>
<name>A0A0C9UJP9_SPHS4</name>
<gene>
    <name evidence="2" type="ORF">M422DRAFT_785567</name>
</gene>
<protein>
    <submittedName>
        <fullName evidence="2">Uncharacterized protein</fullName>
    </submittedName>
</protein>
<dbReference type="EMBL" id="KN837415">
    <property type="protein sequence ID" value="KIJ25435.1"/>
    <property type="molecule type" value="Genomic_DNA"/>
</dbReference>
<organism evidence="2 3">
    <name type="scientific">Sphaerobolus stellatus (strain SS14)</name>
    <dbReference type="NCBI Taxonomy" id="990650"/>
    <lineage>
        <taxon>Eukaryota</taxon>
        <taxon>Fungi</taxon>
        <taxon>Dikarya</taxon>
        <taxon>Basidiomycota</taxon>
        <taxon>Agaricomycotina</taxon>
        <taxon>Agaricomycetes</taxon>
        <taxon>Phallomycetidae</taxon>
        <taxon>Geastrales</taxon>
        <taxon>Sphaerobolaceae</taxon>
        <taxon>Sphaerobolus</taxon>
    </lineage>
</organism>
<feature type="region of interest" description="Disordered" evidence="1">
    <location>
        <begin position="136"/>
        <end position="311"/>
    </location>
</feature>
<keyword evidence="3" id="KW-1185">Reference proteome</keyword>
<evidence type="ECO:0000313" key="3">
    <source>
        <dbReference type="Proteomes" id="UP000054279"/>
    </source>
</evidence>
<dbReference type="HOGENOM" id="CLU_407197_0_0_1"/>
<feature type="compositionally biased region" description="Low complexity" evidence="1">
    <location>
        <begin position="360"/>
        <end position="372"/>
    </location>
</feature>
<feature type="region of interest" description="Disordered" evidence="1">
    <location>
        <begin position="619"/>
        <end position="654"/>
    </location>
</feature>
<feature type="compositionally biased region" description="Basic and acidic residues" evidence="1">
    <location>
        <begin position="483"/>
        <end position="496"/>
    </location>
</feature>
<evidence type="ECO:0000256" key="1">
    <source>
        <dbReference type="SAM" id="MobiDB-lite"/>
    </source>
</evidence>
<reference evidence="2 3" key="1">
    <citation type="submission" date="2014-06" db="EMBL/GenBank/DDBJ databases">
        <title>Evolutionary Origins and Diversification of the Mycorrhizal Mutualists.</title>
        <authorList>
            <consortium name="DOE Joint Genome Institute"/>
            <consortium name="Mycorrhizal Genomics Consortium"/>
            <person name="Kohler A."/>
            <person name="Kuo A."/>
            <person name="Nagy L.G."/>
            <person name="Floudas D."/>
            <person name="Copeland A."/>
            <person name="Barry K.W."/>
            <person name="Cichocki N."/>
            <person name="Veneault-Fourrey C."/>
            <person name="LaButti K."/>
            <person name="Lindquist E.A."/>
            <person name="Lipzen A."/>
            <person name="Lundell T."/>
            <person name="Morin E."/>
            <person name="Murat C."/>
            <person name="Riley R."/>
            <person name="Ohm R."/>
            <person name="Sun H."/>
            <person name="Tunlid A."/>
            <person name="Henrissat B."/>
            <person name="Grigoriev I.V."/>
            <person name="Hibbett D.S."/>
            <person name="Martin F."/>
        </authorList>
    </citation>
    <scope>NUCLEOTIDE SEQUENCE [LARGE SCALE GENOMIC DNA]</scope>
    <source>
        <strain evidence="2 3">SS14</strain>
    </source>
</reference>
<dbReference type="Proteomes" id="UP000054279">
    <property type="component" value="Unassembled WGS sequence"/>
</dbReference>
<feature type="compositionally biased region" description="Polar residues" evidence="1">
    <location>
        <begin position="471"/>
        <end position="482"/>
    </location>
</feature>
<feature type="region of interest" description="Disordered" evidence="1">
    <location>
        <begin position="323"/>
        <end position="391"/>
    </location>
</feature>
<proteinExistence type="predicted"/>
<feature type="region of interest" description="Disordered" evidence="1">
    <location>
        <begin position="468"/>
        <end position="578"/>
    </location>
</feature>
<dbReference type="AlphaFoldDB" id="A0A0C9UJP9"/>
<feature type="compositionally biased region" description="Basic and acidic residues" evidence="1">
    <location>
        <begin position="551"/>
        <end position="562"/>
    </location>
</feature>
<sequence length="675" mass="75318">MGDHHRSHSCRASPHKDRLLCTAEAVATILVAHLNRATLREDHARIHVLTITVNRSSSQQTRAIGDIEDVQARDVVARFLSAIQNLVRAVKVRQLLSLLAIVEIIAVMAARIRVHIRSFNVRVRGFVFRQSKPPIIVGSHRGDHSRHGSRQPKVYLEEGDRPSRGHSRSPTRVLVHSDRSPSRHSRAPVSVIQRGSGSRTPSPERAILVPRDNPCQSRALSRAHSRGPTKIDHDRGSSGRHTRPPSIYPGDPEYPDRHSAHSRPQSVFGDPDYIDQRPISAPHRPQSHAGSHRSPIDEDFADAPDSPRRRVGSYVRIHVGSRAASAYAEDDRRPLSPQRSHVTARAPSEDYADAPDLKRPSCASSRAPSRVSQVPPGRESPVHVVVPTSHRTTPPFTEGMFLVIEHNIRQSMNKIVQYIQQNMNKVVQATYSLHVGRGRSCSDDCHRPRWQLKESYTWRTSAPVLLAMPKLQQSQQRPSRTPTEIHPDHPEYDDGGGRQPSQASTALSPDHPDYDGGSRCPSWAPTVIHPEDPEYSEADGGGSRRPRRASTHRDYEVPDSRRYSRAPTVIPPKDDHLGLEAPFEDRPVWWRFHPTSECQVHQSTAGHPHPYPSVHYPSRAGSAVSGRRGASRLSPQDAPGTHPELIHTYGDGASPTRISPYSRLRFLTSRLSESL</sequence>
<evidence type="ECO:0000313" key="2">
    <source>
        <dbReference type="EMBL" id="KIJ25435.1"/>
    </source>
</evidence>